<evidence type="ECO:0000313" key="3">
    <source>
        <dbReference type="EMBL" id="TDG15197.1"/>
    </source>
</evidence>
<keyword evidence="2" id="KW-0274">FAD</keyword>
<keyword evidence="4" id="KW-1185">Reference proteome</keyword>
<comment type="caution">
    <text evidence="3">The sequence shown here is derived from an EMBL/GenBank/DDBJ whole genome shotgun (WGS) entry which is preliminary data.</text>
</comment>
<dbReference type="InterPro" id="IPR050816">
    <property type="entry name" value="Flavin-dep_Halogenase_NPB"/>
</dbReference>
<dbReference type="PIRSF" id="PIRSF011396">
    <property type="entry name" value="Trp_halogenase"/>
    <property type="match status" value="1"/>
</dbReference>
<reference evidence="3 4" key="1">
    <citation type="submission" date="2019-03" db="EMBL/GenBank/DDBJ databases">
        <title>Seongchinamella monodicae gen. nov., sp. nov., a novel member of the Gammaproteobacteria isolated from a tidal mudflat of beach.</title>
        <authorList>
            <person name="Yang H.G."/>
            <person name="Kang J.W."/>
            <person name="Lee S.D."/>
        </authorList>
    </citation>
    <scope>NUCLEOTIDE SEQUENCE [LARGE SCALE GENOMIC DNA]</scope>
    <source>
        <strain evidence="3 4">GH4-78</strain>
    </source>
</reference>
<feature type="binding site" evidence="2">
    <location>
        <position position="79"/>
    </location>
    <ligand>
        <name>7-chloro-L-tryptophan</name>
        <dbReference type="ChEBI" id="CHEBI:58713"/>
    </ligand>
</feature>
<feature type="active site" evidence="1">
    <location>
        <position position="79"/>
    </location>
</feature>
<feature type="binding site" evidence="2">
    <location>
        <position position="343"/>
    </location>
    <ligand>
        <name>L-tryptophan</name>
        <dbReference type="ChEBI" id="CHEBI:57912"/>
    </ligand>
</feature>
<proteinExistence type="predicted"/>
<keyword evidence="2" id="KW-0547">Nucleotide-binding</keyword>
<protein>
    <submittedName>
        <fullName evidence="3">Tryptophan 7-halogenase</fullName>
    </submittedName>
</protein>
<evidence type="ECO:0000256" key="1">
    <source>
        <dbReference type="PIRSR" id="PIRSR011396-1"/>
    </source>
</evidence>
<feature type="binding site" evidence="2">
    <location>
        <position position="334"/>
    </location>
    <ligand>
        <name>FAD</name>
        <dbReference type="ChEBI" id="CHEBI:57692"/>
    </ligand>
</feature>
<dbReference type="OrthoDB" id="6278312at2"/>
<dbReference type="InterPro" id="IPR036188">
    <property type="entry name" value="FAD/NAD-bd_sf"/>
</dbReference>
<dbReference type="PANTHER" id="PTHR43747:SF4">
    <property type="entry name" value="FLAVIN-DEPENDENT TRYPTOPHAN HALOGENASE"/>
    <property type="match status" value="1"/>
</dbReference>
<dbReference type="RefSeq" id="WP_133209359.1">
    <property type="nucleotide sequence ID" value="NZ_SMSE01000001.1"/>
</dbReference>
<gene>
    <name evidence="3" type="ORF">E2F43_02900</name>
</gene>
<dbReference type="GO" id="GO:0000166">
    <property type="term" value="F:nucleotide binding"/>
    <property type="evidence" value="ECO:0007669"/>
    <property type="project" value="UniProtKB-KW"/>
</dbReference>
<name>A0A4R5LV34_9GAMM</name>
<feature type="binding site" evidence="2">
    <location>
        <position position="347"/>
    </location>
    <ligand>
        <name>FAD</name>
        <dbReference type="ChEBI" id="CHEBI:57692"/>
    </ligand>
</feature>
<dbReference type="InterPro" id="IPR006905">
    <property type="entry name" value="Flavin_halogenase"/>
</dbReference>
<dbReference type="Gene3D" id="3.50.50.60">
    <property type="entry name" value="FAD/NAD(P)-binding domain"/>
    <property type="match status" value="1"/>
</dbReference>
<dbReference type="Proteomes" id="UP000295554">
    <property type="component" value="Unassembled WGS sequence"/>
</dbReference>
<evidence type="ECO:0000313" key="4">
    <source>
        <dbReference type="Proteomes" id="UP000295554"/>
    </source>
</evidence>
<keyword evidence="2" id="KW-0285">Flavoprotein</keyword>
<feature type="binding site" evidence="2">
    <location>
        <begin position="13"/>
        <end position="16"/>
    </location>
    <ligand>
        <name>FAD</name>
        <dbReference type="ChEBI" id="CHEBI:57692"/>
    </ligand>
</feature>
<dbReference type="EMBL" id="SMSE01000001">
    <property type="protein sequence ID" value="TDG15197.1"/>
    <property type="molecule type" value="Genomic_DNA"/>
</dbReference>
<dbReference type="GO" id="GO:0004497">
    <property type="term" value="F:monooxygenase activity"/>
    <property type="evidence" value="ECO:0007669"/>
    <property type="project" value="InterPro"/>
</dbReference>
<dbReference type="InterPro" id="IPR033856">
    <property type="entry name" value="Trp_halogen"/>
</dbReference>
<dbReference type="SUPFAM" id="SSF51905">
    <property type="entry name" value="FAD/NAD(P)-binding domain"/>
    <property type="match status" value="1"/>
</dbReference>
<accession>A0A4R5LV34</accession>
<dbReference type="AlphaFoldDB" id="A0A4R5LV34"/>
<dbReference type="Pfam" id="PF04820">
    <property type="entry name" value="Trp_halogenase"/>
    <property type="match status" value="1"/>
</dbReference>
<evidence type="ECO:0000256" key="2">
    <source>
        <dbReference type="PIRSR" id="PIRSR011396-2"/>
    </source>
</evidence>
<dbReference type="PANTHER" id="PTHR43747">
    <property type="entry name" value="FAD-BINDING PROTEIN"/>
    <property type="match status" value="1"/>
</dbReference>
<organism evidence="3 4">
    <name type="scientific">Seongchinamella unica</name>
    <dbReference type="NCBI Taxonomy" id="2547392"/>
    <lineage>
        <taxon>Bacteria</taxon>
        <taxon>Pseudomonadati</taxon>
        <taxon>Pseudomonadota</taxon>
        <taxon>Gammaproteobacteria</taxon>
        <taxon>Cellvibrionales</taxon>
        <taxon>Halieaceae</taxon>
        <taxon>Seongchinamella</taxon>
    </lineage>
</organism>
<sequence>MNNAIKSVVIVGGGTAGWMAAASLQSHYANTDITFTVVDSSQIGTIGVGEATIPTIRRFYRNLGLSDREVMQATQATAKLGIQFNDWHSRGSSFIHPFGLYGQELRGIGFHHFWLKMRQNGLQSRLADYSLGASLALNEKFVPPSANPPSSLSVFDWALHLDASRFAAYLKKYALERGCKHVDDVITDVRRRPEDGFITAVRLEGGSDLEGDLFIDCSGFRGLLIEETLGTGYEDWSHWLRCDSAYAVQTENQREPRPYTQVTALESGWQWKIPLRHRTGNGHVFSGRYTDDQRALDLLLSRLEGEPITEPRKLSFVPGRRKQAWNKNCISLGLSAGFLEPLESTSIALIETGIERIKQLFPTQGFSQACIDEFNQVTAEEYERVRDFIILHYKATARRDTEFWRDCAAAEIPTTLEKKIALFKDRGYFLKYRWEMFHPASWLAIYEGFDILPETYDPGVDAFEEGYIANSLAAMQKSLNGAVAAAPSHQNFLDELYDNNEAETERYGTH</sequence>